<organism evidence="1 2">
    <name type="scientific">Dryococelus australis</name>
    <dbReference type="NCBI Taxonomy" id="614101"/>
    <lineage>
        <taxon>Eukaryota</taxon>
        <taxon>Metazoa</taxon>
        <taxon>Ecdysozoa</taxon>
        <taxon>Arthropoda</taxon>
        <taxon>Hexapoda</taxon>
        <taxon>Insecta</taxon>
        <taxon>Pterygota</taxon>
        <taxon>Neoptera</taxon>
        <taxon>Polyneoptera</taxon>
        <taxon>Phasmatodea</taxon>
        <taxon>Verophasmatodea</taxon>
        <taxon>Anareolatae</taxon>
        <taxon>Phasmatidae</taxon>
        <taxon>Eurycanthinae</taxon>
        <taxon>Dryococelus</taxon>
    </lineage>
</organism>
<accession>A0ABQ9GIQ5</accession>
<proteinExistence type="predicted"/>
<protein>
    <submittedName>
        <fullName evidence="1">Uncharacterized protein</fullName>
    </submittedName>
</protein>
<dbReference type="EMBL" id="JARBHB010000012">
    <property type="protein sequence ID" value="KAJ8871895.1"/>
    <property type="molecule type" value="Genomic_DNA"/>
</dbReference>
<comment type="caution">
    <text evidence="1">The sequence shown here is derived from an EMBL/GenBank/DDBJ whole genome shotgun (WGS) entry which is preliminary data.</text>
</comment>
<evidence type="ECO:0000313" key="2">
    <source>
        <dbReference type="Proteomes" id="UP001159363"/>
    </source>
</evidence>
<reference evidence="1 2" key="1">
    <citation type="submission" date="2023-02" db="EMBL/GenBank/DDBJ databases">
        <title>LHISI_Scaffold_Assembly.</title>
        <authorList>
            <person name="Stuart O.P."/>
            <person name="Cleave R."/>
            <person name="Magrath M.J.L."/>
            <person name="Mikheyev A.S."/>
        </authorList>
    </citation>
    <scope>NUCLEOTIDE SEQUENCE [LARGE SCALE GENOMIC DNA]</scope>
    <source>
        <strain evidence="1">Daus_M_001</strain>
        <tissue evidence="1">Leg muscle</tissue>
    </source>
</reference>
<keyword evidence="2" id="KW-1185">Reference proteome</keyword>
<evidence type="ECO:0000313" key="1">
    <source>
        <dbReference type="EMBL" id="KAJ8871895.1"/>
    </source>
</evidence>
<gene>
    <name evidence="1" type="ORF">PR048_028235</name>
</gene>
<dbReference type="Proteomes" id="UP001159363">
    <property type="component" value="Chromosome 11"/>
</dbReference>
<feature type="non-terminal residue" evidence="1">
    <location>
        <position position="234"/>
    </location>
</feature>
<name>A0ABQ9GIQ5_9NEOP</name>
<sequence length="234" mass="26932">MTKKNDLLIDLRVHKLWTKAFDTILKEESPGVIQFSFDCEKNFVSPKVPDQISYYSRHLYTYNFNILTEDRVTLFTLMEHEYKKGSNEISSAVWHCLTESDLAHITPGNVKLTEVIFPVHGHSFLPSDRVFDNTEKILRTIPKFGKVVQLSEDCDVENWKEYACQVLKLPAIKRFITVTGEPDLNSLLKRGKQFAYCAPELVPRGVVLNPANVTDIKNLLASHFDDKWAEDEHC</sequence>